<evidence type="ECO:0000256" key="2">
    <source>
        <dbReference type="ARBA" id="ARBA00022692"/>
    </source>
</evidence>
<reference evidence="8" key="1">
    <citation type="submission" date="2021-01" db="EMBL/GenBank/DDBJ databases">
        <authorList>
            <person name="Corre E."/>
            <person name="Pelletier E."/>
            <person name="Niang G."/>
            <person name="Scheremetjew M."/>
            <person name="Finn R."/>
            <person name="Kale V."/>
            <person name="Holt S."/>
            <person name="Cochrane G."/>
            <person name="Meng A."/>
            <person name="Brown T."/>
            <person name="Cohen L."/>
        </authorList>
    </citation>
    <scope>NUCLEOTIDE SEQUENCE</scope>
    <source>
        <strain evidence="8">379</strain>
    </source>
</reference>
<dbReference type="EMBL" id="HBIR01013706">
    <property type="protein sequence ID" value="CAE0538084.1"/>
    <property type="molecule type" value="Transcribed_RNA"/>
</dbReference>
<keyword evidence="2 6" id="KW-0812">Transmembrane</keyword>
<evidence type="ECO:0000256" key="1">
    <source>
        <dbReference type="ARBA" id="ARBA00004370"/>
    </source>
</evidence>
<sequence>MGRKSYGPVLNYFKHVPDDLVVTSTPGLIISALGTVVLITLFLFELSAYLTVTSTTDLVVDELVDETLRVNFNVTLHQVPCEFLSVDVSDMTGAATHDIRKDILKWRLDSNQRVVRDAAAVSAVETRDAKRAADAAMSKEPVSPSYGDEDEEEPPDTDLSQPLSPDTFVPFLQQHELSLVNFYAPWCIWCQRLEPVYLEAAAKVPSLEFHGHTRLAQVDCVAFQEFCVKHMIRAYPTLRMYKDGNDKEFELFTDERSVGAILGFVRKQMDSYRTSHAVLRKQHAARFEVRRGALSAGRDLYRAKMPIVAANTFCGNNEECIGFTYAAEEMPAKDAKPDPFMPGENPLIYFKSGRAGEAQVNADKQWTSYLKINNATAPVSSSGSLHHGPEGCMVAGHLRVRKVPGVLKLVLHSPEHDHEHALINSSHAVNEFWYGEPLSRFQRSRLSEADRFEIDSPTSHRLESIPFISDAAGDSHVHYLKVVTKVVRHYSARDADTLVYKYTVHSNKYSSPEAQEPSVDFKYDLSPISIVVQQQRMPAYRFVTSTCAIIGGVFTVIGIIEAVLHTATESFLKKQM</sequence>
<evidence type="ECO:0000256" key="4">
    <source>
        <dbReference type="ARBA" id="ARBA00023136"/>
    </source>
</evidence>
<comment type="subcellular location">
    <subcellularLocation>
        <location evidence="1">Membrane</location>
    </subcellularLocation>
</comment>
<dbReference type="InterPro" id="IPR045888">
    <property type="entry name" value="Erv"/>
</dbReference>
<dbReference type="InterPro" id="IPR039542">
    <property type="entry name" value="Erv_N"/>
</dbReference>
<dbReference type="PROSITE" id="PS51352">
    <property type="entry name" value="THIOREDOXIN_2"/>
    <property type="match status" value="1"/>
</dbReference>
<keyword evidence="3 6" id="KW-1133">Transmembrane helix</keyword>
<evidence type="ECO:0000256" key="6">
    <source>
        <dbReference type="SAM" id="Phobius"/>
    </source>
</evidence>
<dbReference type="AlphaFoldDB" id="A0A7S3RXP6"/>
<dbReference type="Pfam" id="PF13850">
    <property type="entry name" value="ERGIC_N"/>
    <property type="match status" value="1"/>
</dbReference>
<organism evidence="8">
    <name type="scientific">Emiliania huxleyi</name>
    <name type="common">Coccolithophore</name>
    <name type="synonym">Pontosphaera huxleyi</name>
    <dbReference type="NCBI Taxonomy" id="2903"/>
    <lineage>
        <taxon>Eukaryota</taxon>
        <taxon>Haptista</taxon>
        <taxon>Haptophyta</taxon>
        <taxon>Prymnesiophyceae</taxon>
        <taxon>Isochrysidales</taxon>
        <taxon>Noelaerhabdaceae</taxon>
        <taxon>Emiliania</taxon>
    </lineage>
</organism>
<dbReference type="CDD" id="cd02961">
    <property type="entry name" value="PDI_a_family"/>
    <property type="match status" value="1"/>
</dbReference>
<dbReference type="Gene3D" id="3.40.30.10">
    <property type="entry name" value="Glutaredoxin"/>
    <property type="match status" value="1"/>
</dbReference>
<dbReference type="GO" id="GO:0030134">
    <property type="term" value="C:COPII-coated ER to Golgi transport vesicle"/>
    <property type="evidence" value="ECO:0007669"/>
    <property type="project" value="TreeGrafter"/>
</dbReference>
<feature type="region of interest" description="Disordered" evidence="5">
    <location>
        <begin position="132"/>
        <end position="163"/>
    </location>
</feature>
<gene>
    <name evidence="8" type="ORF">EHUX00137_LOCUS10093</name>
</gene>
<dbReference type="InterPro" id="IPR013766">
    <property type="entry name" value="Thioredoxin_domain"/>
</dbReference>
<dbReference type="InterPro" id="IPR012936">
    <property type="entry name" value="Erv_C"/>
</dbReference>
<proteinExistence type="predicted"/>
<dbReference type="GO" id="GO:0005783">
    <property type="term" value="C:endoplasmic reticulum"/>
    <property type="evidence" value="ECO:0007669"/>
    <property type="project" value="TreeGrafter"/>
</dbReference>
<name>A0A7S3RXP6_EMIHU</name>
<dbReference type="Pfam" id="PF07970">
    <property type="entry name" value="COPIIcoated_ERV"/>
    <property type="match status" value="1"/>
</dbReference>
<accession>A0A7S3RXP6</accession>
<dbReference type="Pfam" id="PF00085">
    <property type="entry name" value="Thioredoxin"/>
    <property type="match status" value="1"/>
</dbReference>
<protein>
    <recommendedName>
        <fullName evidence="7">Thioredoxin domain-containing protein</fullName>
    </recommendedName>
</protein>
<feature type="domain" description="Thioredoxin" evidence="7">
    <location>
        <begin position="112"/>
        <end position="270"/>
    </location>
</feature>
<feature type="compositionally biased region" description="Acidic residues" evidence="5">
    <location>
        <begin position="147"/>
        <end position="156"/>
    </location>
</feature>
<evidence type="ECO:0000256" key="5">
    <source>
        <dbReference type="SAM" id="MobiDB-lite"/>
    </source>
</evidence>
<feature type="transmembrane region" description="Helical" evidence="6">
    <location>
        <begin position="20"/>
        <end position="44"/>
    </location>
</feature>
<evidence type="ECO:0000313" key="8">
    <source>
        <dbReference type="EMBL" id="CAE0538084.1"/>
    </source>
</evidence>
<dbReference type="PANTHER" id="PTHR10984:SF37">
    <property type="entry name" value="PROTEIN DISULFIDE-ISOMERASE 5-3"/>
    <property type="match status" value="1"/>
</dbReference>
<dbReference type="PANTHER" id="PTHR10984">
    <property type="entry name" value="ENDOPLASMIC RETICULUM-GOLGI INTERMEDIATE COMPARTMENT PROTEIN"/>
    <property type="match status" value="1"/>
</dbReference>
<keyword evidence="4 6" id="KW-0472">Membrane</keyword>
<feature type="transmembrane region" description="Helical" evidence="6">
    <location>
        <begin position="542"/>
        <end position="564"/>
    </location>
</feature>
<dbReference type="GO" id="GO:0016020">
    <property type="term" value="C:membrane"/>
    <property type="evidence" value="ECO:0007669"/>
    <property type="project" value="UniProtKB-SubCell"/>
</dbReference>
<dbReference type="SUPFAM" id="SSF52833">
    <property type="entry name" value="Thioredoxin-like"/>
    <property type="match status" value="1"/>
</dbReference>
<dbReference type="InterPro" id="IPR036249">
    <property type="entry name" value="Thioredoxin-like_sf"/>
</dbReference>
<evidence type="ECO:0000259" key="7">
    <source>
        <dbReference type="PROSITE" id="PS51352"/>
    </source>
</evidence>
<evidence type="ECO:0000256" key="3">
    <source>
        <dbReference type="ARBA" id="ARBA00022989"/>
    </source>
</evidence>